<protein>
    <submittedName>
        <fullName evidence="2">Membrane protein</fullName>
    </submittedName>
</protein>
<accession>A0A147I4F4</accession>
<feature type="transmembrane region" description="Helical" evidence="1">
    <location>
        <begin position="144"/>
        <end position="165"/>
    </location>
</feature>
<proteinExistence type="predicted"/>
<evidence type="ECO:0000256" key="1">
    <source>
        <dbReference type="SAM" id="Phobius"/>
    </source>
</evidence>
<dbReference type="EMBL" id="LDTB01000021">
    <property type="protein sequence ID" value="KTT73152.1"/>
    <property type="molecule type" value="Genomic_DNA"/>
</dbReference>
<keyword evidence="1" id="KW-0472">Membrane</keyword>
<keyword evidence="1" id="KW-1133">Transmembrane helix</keyword>
<dbReference type="Proteomes" id="UP000074310">
    <property type="component" value="Unassembled WGS sequence"/>
</dbReference>
<sequence>MPQLRKLRFEDEQGNPGFRAQLKEQRWDDHRYYHHDLINQSLHFVSACTFITAYALLFVDAALASLLAWGVAMTSRQAGHFFFEPKDYDEENGVSHEYKEEVKVGYNLMRKYVLMGLWLAIPFVLALTPTLFGVLERPEGAIGFLRHVGFGWLFFGVAAILFRVLQLWIERDLETGIVWATKIVTDPFSDFRLYRTAPVRLLKHGRTDDSHAAA</sequence>
<dbReference type="AlphaFoldDB" id="A0A147I4F4"/>
<evidence type="ECO:0000313" key="2">
    <source>
        <dbReference type="EMBL" id="KTT73152.1"/>
    </source>
</evidence>
<keyword evidence="3" id="KW-1185">Reference proteome</keyword>
<keyword evidence="1" id="KW-0812">Transmembrane</keyword>
<reference evidence="2 3" key="1">
    <citation type="journal article" date="2016" name="Front. Microbiol.">
        <title>Genomic Resource of Rice Seed Associated Bacteria.</title>
        <authorList>
            <person name="Midha S."/>
            <person name="Bansal K."/>
            <person name="Sharma S."/>
            <person name="Kumar N."/>
            <person name="Patil P.P."/>
            <person name="Chaudhry V."/>
            <person name="Patil P.B."/>
        </authorList>
    </citation>
    <scope>NUCLEOTIDE SEQUENCE [LARGE SCALE GENOMIC DNA]</scope>
    <source>
        <strain evidence="2 3">NS334</strain>
    </source>
</reference>
<evidence type="ECO:0000313" key="3">
    <source>
        <dbReference type="Proteomes" id="UP000074310"/>
    </source>
</evidence>
<dbReference type="PATRIC" id="fig|869719.3.peg.1141"/>
<gene>
    <name evidence="2" type="ORF">NS334_07630</name>
</gene>
<name>A0A147I4F4_9SPHN</name>
<organism evidence="2 3">
    <name type="scientific">Sphingomonas endophytica</name>
    <dbReference type="NCBI Taxonomy" id="869719"/>
    <lineage>
        <taxon>Bacteria</taxon>
        <taxon>Pseudomonadati</taxon>
        <taxon>Pseudomonadota</taxon>
        <taxon>Alphaproteobacteria</taxon>
        <taxon>Sphingomonadales</taxon>
        <taxon>Sphingomonadaceae</taxon>
        <taxon>Sphingomonas</taxon>
    </lineage>
</organism>
<feature type="transmembrane region" description="Helical" evidence="1">
    <location>
        <begin position="112"/>
        <end position="132"/>
    </location>
</feature>
<comment type="caution">
    <text evidence="2">The sequence shown here is derived from an EMBL/GenBank/DDBJ whole genome shotgun (WGS) entry which is preliminary data.</text>
</comment>
<feature type="transmembrane region" description="Helical" evidence="1">
    <location>
        <begin position="44"/>
        <end position="72"/>
    </location>
</feature>